<evidence type="ECO:0000313" key="1">
    <source>
        <dbReference type="EMBL" id="KAK8130440.1"/>
    </source>
</evidence>
<dbReference type="Proteomes" id="UP001392437">
    <property type="component" value="Unassembled WGS sequence"/>
</dbReference>
<keyword evidence="2" id="KW-1185">Reference proteome</keyword>
<reference evidence="1 2" key="1">
    <citation type="submission" date="2023-01" db="EMBL/GenBank/DDBJ databases">
        <title>Analysis of 21 Apiospora genomes using comparative genomics revels a genus with tremendous synthesis potential of carbohydrate active enzymes and secondary metabolites.</title>
        <authorList>
            <person name="Sorensen T."/>
        </authorList>
    </citation>
    <scope>NUCLEOTIDE SEQUENCE [LARGE SCALE GENOMIC DNA]</scope>
    <source>
        <strain evidence="1 2">CBS 117206</strain>
    </source>
</reference>
<dbReference type="AlphaFoldDB" id="A0AAW0R9E7"/>
<organism evidence="1 2">
    <name type="scientific">Apiospora kogelbergensis</name>
    <dbReference type="NCBI Taxonomy" id="1337665"/>
    <lineage>
        <taxon>Eukaryota</taxon>
        <taxon>Fungi</taxon>
        <taxon>Dikarya</taxon>
        <taxon>Ascomycota</taxon>
        <taxon>Pezizomycotina</taxon>
        <taxon>Sordariomycetes</taxon>
        <taxon>Xylariomycetidae</taxon>
        <taxon>Amphisphaeriales</taxon>
        <taxon>Apiosporaceae</taxon>
        <taxon>Apiospora</taxon>
    </lineage>
</organism>
<evidence type="ECO:0000313" key="2">
    <source>
        <dbReference type="Proteomes" id="UP001392437"/>
    </source>
</evidence>
<dbReference type="EMBL" id="JAQQWP010000002">
    <property type="protein sequence ID" value="KAK8130440.1"/>
    <property type="molecule type" value="Genomic_DNA"/>
</dbReference>
<sequence length="63" mass="6822">MGQYDCQSHDIINGTGQGPLQTGLRIQISSRVLKVIIIVNELEVEDQSVLISALGDIDTDIVV</sequence>
<accession>A0AAW0R9E7</accession>
<name>A0AAW0R9E7_9PEZI</name>
<protein>
    <submittedName>
        <fullName evidence="1">Uncharacterized protein</fullName>
    </submittedName>
</protein>
<proteinExistence type="predicted"/>
<gene>
    <name evidence="1" type="ORF">PG999_002820</name>
</gene>
<comment type="caution">
    <text evidence="1">The sequence shown here is derived from an EMBL/GenBank/DDBJ whole genome shotgun (WGS) entry which is preliminary data.</text>
</comment>